<dbReference type="OMA" id="NCVINPK"/>
<evidence type="ECO:0000256" key="2">
    <source>
        <dbReference type="ARBA" id="ARBA00007878"/>
    </source>
</evidence>
<evidence type="ECO:0000256" key="1">
    <source>
        <dbReference type="ARBA" id="ARBA00004514"/>
    </source>
</evidence>
<dbReference type="GO" id="GO:0003743">
    <property type="term" value="F:translation initiation factor activity"/>
    <property type="evidence" value="ECO:0007669"/>
    <property type="project" value="UniProtKB-KW"/>
</dbReference>
<dbReference type="PANTHER" id="PTHR45989:SF1">
    <property type="entry name" value="TRANSLATION INITIATION FACTOR EIF-2B SUBUNIT GAMMA"/>
    <property type="match status" value="1"/>
</dbReference>
<dbReference type="EMBL" id="GL883029">
    <property type="protein sequence ID" value="EGG14061.1"/>
    <property type="molecule type" value="Genomic_DNA"/>
</dbReference>
<evidence type="ECO:0000259" key="11">
    <source>
        <dbReference type="Pfam" id="PF25084"/>
    </source>
</evidence>
<dbReference type="Pfam" id="PF25084">
    <property type="entry name" value="LbH_EIF2B"/>
    <property type="match status" value="1"/>
</dbReference>
<evidence type="ECO:0000259" key="10">
    <source>
        <dbReference type="Pfam" id="PF00483"/>
    </source>
</evidence>
<dbReference type="RefSeq" id="XP_004350769.1">
    <property type="nucleotide sequence ID" value="XM_004350718.1"/>
</dbReference>
<dbReference type="InterPro" id="IPR005835">
    <property type="entry name" value="NTP_transferase_dom"/>
</dbReference>
<dbReference type="Pfam" id="PF00483">
    <property type="entry name" value="NTP_transferase"/>
    <property type="match status" value="1"/>
</dbReference>
<dbReference type="Gene3D" id="2.160.10.10">
    <property type="entry name" value="Hexapeptide repeat proteins"/>
    <property type="match status" value="1"/>
</dbReference>
<dbReference type="AlphaFoldDB" id="F4QEB4"/>
<reference evidence="13" key="1">
    <citation type="journal article" date="2011" name="Genome Res.">
        <title>Phylogeny-wide analysis of social amoeba genomes highlights ancient origins for complex intercellular communication.</title>
        <authorList>
            <person name="Heidel A.J."/>
            <person name="Lawal H.M."/>
            <person name="Felder M."/>
            <person name="Schilde C."/>
            <person name="Helps N.R."/>
            <person name="Tunggal B."/>
            <person name="Rivero F."/>
            <person name="John U."/>
            <person name="Schleicher M."/>
            <person name="Eichinger L."/>
            <person name="Platzer M."/>
            <person name="Noegel A.A."/>
            <person name="Schaap P."/>
            <person name="Gloeckner G."/>
        </authorList>
    </citation>
    <scope>NUCLEOTIDE SEQUENCE [LARGE SCALE GENOMIC DNA]</scope>
    <source>
        <strain evidence="13">SH3</strain>
    </source>
</reference>
<dbReference type="PANTHER" id="PTHR45989">
    <property type="entry name" value="TRANSLATION INITIATION FACTOR EIF-2B SUBUNIT GAMMA"/>
    <property type="match status" value="1"/>
</dbReference>
<dbReference type="InterPro" id="IPR056764">
    <property type="entry name" value="LbH_EIF2B3/5"/>
</dbReference>
<organism evidence="12 13">
    <name type="scientific">Cavenderia fasciculata</name>
    <name type="common">Slime mold</name>
    <name type="synonym">Dictyostelium fasciculatum</name>
    <dbReference type="NCBI Taxonomy" id="261658"/>
    <lineage>
        <taxon>Eukaryota</taxon>
        <taxon>Amoebozoa</taxon>
        <taxon>Evosea</taxon>
        <taxon>Eumycetozoa</taxon>
        <taxon>Dictyostelia</taxon>
        <taxon>Acytosteliales</taxon>
        <taxon>Cavenderiaceae</taxon>
        <taxon>Cavenderia</taxon>
    </lineage>
</organism>
<gene>
    <name evidence="12" type="primary">eIF2b3</name>
    <name evidence="12" type="ORF">DFA_11824</name>
</gene>
<dbReference type="OrthoDB" id="10250549at2759"/>
<keyword evidence="13" id="KW-1185">Reference proteome</keyword>
<dbReference type="Proteomes" id="UP000007797">
    <property type="component" value="Unassembled WGS sequence"/>
</dbReference>
<evidence type="ECO:0000256" key="5">
    <source>
        <dbReference type="ARBA" id="ARBA00022917"/>
    </source>
</evidence>
<comment type="function">
    <text evidence="8">Acts as a component of the translation initiation factor 2B (eIF2B) complex, which catalyzes the exchange of GDP for GTP on the eukaryotic initiation factor 2 (eIF2) complex gamma subunit. Its guanine nucleotide exchange factor activity is repressed when bound to eIF2 complex phosphorylated on the alpha subunit, thereby limiting the amount of methionyl-initiator methionine tRNA available to the ribosome and consequently global translation is repressed.</text>
</comment>
<comment type="subunit">
    <text evidence="9">Component of the translation initiation factor 2B (eIF2B) complex which is a heterodecamer of two sets of five different subunits: alpha, beta, gamma, delta and epsilon. Subunits alpha, beta and delta comprise a regulatory subcomplex and subunits epsilon and gamma comprise a catalytic subcomplex. Within the complex, the hexameric regulatory complex resides at the center, with the two heterodimeric catalytic subcomplexes bound on opposite sides.</text>
</comment>
<feature type="domain" description="Nucleotidyl transferase" evidence="10">
    <location>
        <begin position="18"/>
        <end position="143"/>
    </location>
</feature>
<proteinExistence type="inferred from homology"/>
<evidence type="ECO:0000313" key="13">
    <source>
        <dbReference type="Proteomes" id="UP000007797"/>
    </source>
</evidence>
<dbReference type="GO" id="GO:0005085">
    <property type="term" value="F:guanyl-nucleotide exchange factor activity"/>
    <property type="evidence" value="ECO:0007669"/>
    <property type="project" value="TreeGrafter"/>
</dbReference>
<evidence type="ECO:0000313" key="12">
    <source>
        <dbReference type="EMBL" id="EGG14061.1"/>
    </source>
</evidence>
<evidence type="ECO:0000256" key="3">
    <source>
        <dbReference type="ARBA" id="ARBA00022490"/>
    </source>
</evidence>
<dbReference type="GO" id="GO:0002183">
    <property type="term" value="P:cytoplasmic translational initiation"/>
    <property type="evidence" value="ECO:0007669"/>
    <property type="project" value="TreeGrafter"/>
</dbReference>
<comment type="similarity">
    <text evidence="2">Belongs to the eIF-2B gamma/epsilon subunits family.</text>
</comment>
<dbReference type="InterPro" id="IPR029044">
    <property type="entry name" value="Nucleotide-diphossugar_trans"/>
</dbReference>
<evidence type="ECO:0000256" key="6">
    <source>
        <dbReference type="ARBA" id="ARBA00044196"/>
    </source>
</evidence>
<keyword evidence="3" id="KW-0963">Cytoplasm</keyword>
<dbReference type="SUPFAM" id="SSF53448">
    <property type="entry name" value="Nucleotide-diphospho-sugar transferases"/>
    <property type="match status" value="1"/>
</dbReference>
<evidence type="ECO:0000256" key="7">
    <source>
        <dbReference type="ARBA" id="ARBA00044229"/>
    </source>
</evidence>
<evidence type="ECO:0000256" key="9">
    <source>
        <dbReference type="ARBA" id="ARBA00046432"/>
    </source>
</evidence>
<comment type="subcellular location">
    <subcellularLocation>
        <location evidence="1">Cytoplasm</location>
        <location evidence="1">Cytosol</location>
    </subcellularLocation>
</comment>
<dbReference type="GO" id="GO:0005851">
    <property type="term" value="C:eukaryotic translation initiation factor 2B complex"/>
    <property type="evidence" value="ECO:0007669"/>
    <property type="project" value="TreeGrafter"/>
</dbReference>
<dbReference type="STRING" id="1054147.F4QEB4"/>
<dbReference type="Gene3D" id="3.90.550.10">
    <property type="entry name" value="Spore Coat Polysaccharide Biosynthesis Protein SpsA, Chain A"/>
    <property type="match status" value="1"/>
</dbReference>
<dbReference type="GO" id="GO:0005829">
    <property type="term" value="C:cytosol"/>
    <property type="evidence" value="ECO:0007669"/>
    <property type="project" value="UniProtKB-SubCell"/>
</dbReference>
<dbReference type="InterPro" id="IPR051960">
    <property type="entry name" value="eIF2B_gamma"/>
</dbReference>
<name>F4QEB4_CACFS</name>
<dbReference type="KEGG" id="dfa:DFA_11824"/>
<protein>
    <recommendedName>
        <fullName evidence="6">Translation initiation factor eIF2B subunit gamma</fullName>
    </recommendedName>
    <alternativeName>
        <fullName evidence="7">eIF2B GDP-GTP exchange factor subunit gamma</fullName>
    </alternativeName>
</protein>
<feature type="domain" description="EIF2B subunit epsilon/gamma LbH" evidence="11">
    <location>
        <begin position="335"/>
        <end position="425"/>
    </location>
</feature>
<keyword evidence="5" id="KW-0648">Protein biosynthesis</keyword>
<accession>F4QEB4</accession>
<evidence type="ECO:0000256" key="4">
    <source>
        <dbReference type="ARBA" id="ARBA00022540"/>
    </source>
</evidence>
<sequence>MSFEYQVILLATKLANAKLEPIDEDLPHSMLPVCNRPLISYQLELLEKAGFHSVLVVINEFDQSKIRPFVLEIYKGKIEVEFFVLKDQIGTGEILYRIRDKIKTPNFIVMNGNLIADEGFVRKMADSHRSNDASFTVLLNPPPAAPTQPTKSESIDTSFVDYIALDENAQRILFMERATEIEDDIPISKSLLKHFPNLVFNNNLQDAQFYIFSRWVIDLIAEDQKSKNIQFVSIKNHLIPYLLSCQVPGHGNHLPATALNYLHDLGLSMSSSASPFNPSYHINQSTTGTIKCLAYLMPRDGYCANINNLQSYRAVNNDIARGASSSIKPHEPRGKNNYVDPTVQVAPTSVGADCVIGMATVLGAKSSVKKSIIGKHCKFGLSVRIENAIIMDHVTVEDGCSINGSIIGNNVYIKTKLAVKDSQVASGYTVKKELKSKAVGNELE</sequence>
<keyword evidence="4 12" id="KW-0396">Initiation factor</keyword>
<dbReference type="GeneID" id="14866330"/>
<evidence type="ECO:0000256" key="8">
    <source>
        <dbReference type="ARBA" id="ARBA00045373"/>
    </source>
</evidence>